<accession>A0A9D4LRM3</accession>
<reference evidence="1" key="1">
    <citation type="journal article" date="2019" name="bioRxiv">
        <title>The Genome of the Zebra Mussel, Dreissena polymorpha: A Resource for Invasive Species Research.</title>
        <authorList>
            <person name="McCartney M.A."/>
            <person name="Auch B."/>
            <person name="Kono T."/>
            <person name="Mallez S."/>
            <person name="Zhang Y."/>
            <person name="Obille A."/>
            <person name="Becker A."/>
            <person name="Abrahante J.E."/>
            <person name="Garbe J."/>
            <person name="Badalamenti J.P."/>
            <person name="Herman A."/>
            <person name="Mangelson H."/>
            <person name="Liachko I."/>
            <person name="Sullivan S."/>
            <person name="Sone E.D."/>
            <person name="Koren S."/>
            <person name="Silverstein K.A.T."/>
            <person name="Beckman K.B."/>
            <person name="Gohl D.M."/>
        </authorList>
    </citation>
    <scope>NUCLEOTIDE SEQUENCE</scope>
    <source>
        <strain evidence="1">Duluth1</strain>
        <tissue evidence="1">Whole animal</tissue>
    </source>
</reference>
<dbReference type="EMBL" id="JAIWYP010000002">
    <property type="protein sequence ID" value="KAH3862542.1"/>
    <property type="molecule type" value="Genomic_DNA"/>
</dbReference>
<dbReference type="AlphaFoldDB" id="A0A9D4LRM3"/>
<comment type="caution">
    <text evidence="1">The sequence shown here is derived from an EMBL/GenBank/DDBJ whole genome shotgun (WGS) entry which is preliminary data.</text>
</comment>
<sequence length="66" mass="7860">MFALLTQLRLRLLGHVRRMEDWHLPKVRPACDWHATCGSPSPMYKDACNIYFKDVETLVEERTAWR</sequence>
<evidence type="ECO:0000313" key="2">
    <source>
        <dbReference type="Proteomes" id="UP000828390"/>
    </source>
</evidence>
<evidence type="ECO:0000313" key="1">
    <source>
        <dbReference type="EMBL" id="KAH3862542.1"/>
    </source>
</evidence>
<name>A0A9D4LRM3_DREPO</name>
<protein>
    <submittedName>
        <fullName evidence="1">Uncharacterized protein</fullName>
    </submittedName>
</protein>
<organism evidence="1 2">
    <name type="scientific">Dreissena polymorpha</name>
    <name type="common">Zebra mussel</name>
    <name type="synonym">Mytilus polymorpha</name>
    <dbReference type="NCBI Taxonomy" id="45954"/>
    <lineage>
        <taxon>Eukaryota</taxon>
        <taxon>Metazoa</taxon>
        <taxon>Spiralia</taxon>
        <taxon>Lophotrochozoa</taxon>
        <taxon>Mollusca</taxon>
        <taxon>Bivalvia</taxon>
        <taxon>Autobranchia</taxon>
        <taxon>Heteroconchia</taxon>
        <taxon>Euheterodonta</taxon>
        <taxon>Imparidentia</taxon>
        <taxon>Neoheterodontei</taxon>
        <taxon>Myida</taxon>
        <taxon>Dreissenoidea</taxon>
        <taxon>Dreissenidae</taxon>
        <taxon>Dreissena</taxon>
    </lineage>
</organism>
<proteinExistence type="predicted"/>
<gene>
    <name evidence="1" type="ORF">DPMN_025509</name>
</gene>
<dbReference type="Proteomes" id="UP000828390">
    <property type="component" value="Unassembled WGS sequence"/>
</dbReference>
<keyword evidence="2" id="KW-1185">Reference proteome</keyword>
<reference evidence="1" key="2">
    <citation type="submission" date="2020-11" db="EMBL/GenBank/DDBJ databases">
        <authorList>
            <person name="McCartney M.A."/>
            <person name="Auch B."/>
            <person name="Kono T."/>
            <person name="Mallez S."/>
            <person name="Becker A."/>
            <person name="Gohl D.M."/>
            <person name="Silverstein K.A.T."/>
            <person name="Koren S."/>
            <person name="Bechman K.B."/>
            <person name="Herman A."/>
            <person name="Abrahante J.E."/>
            <person name="Garbe J."/>
        </authorList>
    </citation>
    <scope>NUCLEOTIDE SEQUENCE</scope>
    <source>
        <strain evidence="1">Duluth1</strain>
        <tissue evidence="1">Whole animal</tissue>
    </source>
</reference>